<evidence type="ECO:0000313" key="3">
    <source>
        <dbReference type="Proteomes" id="UP001156441"/>
    </source>
</evidence>
<dbReference type="EMBL" id="JAFFZE010000020">
    <property type="protein sequence ID" value="MCT2586641.1"/>
    <property type="molecule type" value="Genomic_DNA"/>
</dbReference>
<dbReference type="PANTHER" id="PTHR36151:SF3">
    <property type="entry name" value="ER-BOUND OXYGENASE MPAB_MPAB'_RUBBER OXYGENASE CATALYTIC DOMAIN-CONTAINING PROTEIN"/>
    <property type="match status" value="1"/>
</dbReference>
<evidence type="ECO:0000313" key="2">
    <source>
        <dbReference type="EMBL" id="MCT2586641.1"/>
    </source>
</evidence>
<reference evidence="2 3" key="1">
    <citation type="submission" date="2021-02" db="EMBL/GenBank/DDBJ databases">
        <title>Actinophytocola xerophila sp. nov., isolated from soil of cotton cropping field.</title>
        <authorList>
            <person name="Huang R."/>
            <person name="Chen X."/>
            <person name="Ge X."/>
            <person name="Liu W."/>
        </authorList>
    </citation>
    <scope>NUCLEOTIDE SEQUENCE [LARGE SCALE GENOMIC DNA]</scope>
    <source>
        <strain evidence="2 3">S1-96</strain>
    </source>
</reference>
<gene>
    <name evidence="2" type="ORF">JT362_26315</name>
</gene>
<protein>
    <submittedName>
        <fullName evidence="2">DUF2236 domain-containing protein</fullName>
    </submittedName>
</protein>
<keyword evidence="3" id="KW-1185">Reference proteome</keyword>
<feature type="domain" description="ER-bound oxygenase mpaB/mpaB'/Rubber oxygenase catalytic" evidence="1">
    <location>
        <begin position="13"/>
        <end position="250"/>
    </location>
</feature>
<sequence length="288" mass="32431">MTRRPIEPGSRLWAETGLVTFSLTTGAAFALQVMHPAVGAVVGEHSVFRTDAIGRARRSIASVMTWVYGGEAALAEGDRLRAMHAPLRATGPDGVTHSALASGPWAWIILTAPYAYETSARYFSRRPPRPDEAAAFYAEVRQLMRNLHVAEKEIPPTYESYRARFDDVLAHTLVAHPTAYEFLRATRRIPPPPGWPGVLRPVWRALAYLPGRLQHFVTVGTLPPRAREILGLTWTDADERRLRRLGRVVGRVVPLLPERLRYFPIAYEARRVERARHALDRALARRPR</sequence>
<dbReference type="RefSeq" id="WP_260194491.1">
    <property type="nucleotide sequence ID" value="NZ_JAFFZE010000020.1"/>
</dbReference>
<comment type="caution">
    <text evidence="2">The sequence shown here is derived from an EMBL/GenBank/DDBJ whole genome shotgun (WGS) entry which is preliminary data.</text>
</comment>
<accession>A0ABT2JFJ1</accession>
<proteinExistence type="predicted"/>
<dbReference type="PANTHER" id="PTHR36151">
    <property type="entry name" value="BLR2777 PROTEIN"/>
    <property type="match status" value="1"/>
</dbReference>
<name>A0ABT2JFJ1_9PSEU</name>
<organism evidence="2 3">
    <name type="scientific">Actinophytocola gossypii</name>
    <dbReference type="NCBI Taxonomy" id="2812003"/>
    <lineage>
        <taxon>Bacteria</taxon>
        <taxon>Bacillati</taxon>
        <taxon>Actinomycetota</taxon>
        <taxon>Actinomycetes</taxon>
        <taxon>Pseudonocardiales</taxon>
        <taxon>Pseudonocardiaceae</taxon>
    </lineage>
</organism>
<evidence type="ECO:0000259" key="1">
    <source>
        <dbReference type="Pfam" id="PF09995"/>
    </source>
</evidence>
<dbReference type="Pfam" id="PF09995">
    <property type="entry name" value="MPAB_Lcp_cat"/>
    <property type="match status" value="1"/>
</dbReference>
<dbReference type="Proteomes" id="UP001156441">
    <property type="component" value="Unassembled WGS sequence"/>
</dbReference>
<dbReference type="InterPro" id="IPR018713">
    <property type="entry name" value="MPAB/Lcp_cat_dom"/>
</dbReference>